<dbReference type="Proteomes" id="UP000243876">
    <property type="component" value="Unassembled WGS sequence"/>
</dbReference>
<feature type="domain" description="U-box" evidence="12">
    <location>
        <begin position="1137"/>
        <end position="1218"/>
    </location>
</feature>
<accession>A0A0D6EQ36</accession>
<dbReference type="GO" id="GO:0005634">
    <property type="term" value="C:nucleus"/>
    <property type="evidence" value="ECO:0007669"/>
    <property type="project" value="UniProtKB-SubCell"/>
</dbReference>
<evidence type="ECO:0000256" key="7">
    <source>
        <dbReference type="ARBA" id="ARBA00022490"/>
    </source>
</evidence>
<dbReference type="AlphaFoldDB" id="A0A0D6EQ36"/>
<organism evidence="13 14">
    <name type="scientific">Sporidiobolus salmonicolor</name>
    <name type="common">Yeast-like fungus</name>
    <name type="synonym">Sporobolomyces salmonicolor</name>
    <dbReference type="NCBI Taxonomy" id="5005"/>
    <lineage>
        <taxon>Eukaryota</taxon>
        <taxon>Fungi</taxon>
        <taxon>Dikarya</taxon>
        <taxon>Basidiomycota</taxon>
        <taxon>Pucciniomycotina</taxon>
        <taxon>Microbotryomycetes</taxon>
        <taxon>Sporidiobolales</taxon>
        <taxon>Sporidiobolaceae</taxon>
        <taxon>Sporobolomyces</taxon>
    </lineage>
</organism>
<evidence type="ECO:0000256" key="2">
    <source>
        <dbReference type="ARBA" id="ARBA00004123"/>
    </source>
</evidence>
<dbReference type="InterPro" id="IPR019474">
    <property type="entry name" value="Ub_conjug_fac_E4_core"/>
</dbReference>
<keyword evidence="9" id="KW-0833">Ubl conjugation pathway</keyword>
<keyword evidence="8" id="KW-0808">Transferase</keyword>
<comment type="subcellular location">
    <subcellularLocation>
        <location evidence="3">Cytoplasm</location>
    </subcellularLocation>
    <subcellularLocation>
        <location evidence="2">Nucleus</location>
    </subcellularLocation>
</comment>
<evidence type="ECO:0000313" key="13">
    <source>
        <dbReference type="EMBL" id="CEQ42079.1"/>
    </source>
</evidence>
<dbReference type="InterPro" id="IPR003613">
    <property type="entry name" value="Ubox_domain"/>
</dbReference>
<dbReference type="InterPro" id="IPR013083">
    <property type="entry name" value="Znf_RING/FYVE/PHD"/>
</dbReference>
<dbReference type="FunFam" id="3.30.40.10:FF:000055">
    <property type="entry name" value="Ubiquitin conjugation factor e4 a"/>
    <property type="match status" value="1"/>
</dbReference>
<comment type="pathway">
    <text evidence="4">Protein modification; protein ubiquitination.</text>
</comment>
<dbReference type="Pfam" id="PF10408">
    <property type="entry name" value="Ufd2P_core"/>
    <property type="match status" value="1"/>
</dbReference>
<gene>
    <name evidence="13" type="primary">SPOSA6832_03872</name>
</gene>
<proteinExistence type="inferred from homology"/>
<dbReference type="GO" id="GO:0005737">
    <property type="term" value="C:cytoplasm"/>
    <property type="evidence" value="ECO:0007669"/>
    <property type="project" value="UniProtKB-SubCell"/>
</dbReference>
<feature type="compositionally biased region" description="Acidic residues" evidence="11">
    <location>
        <begin position="1228"/>
        <end position="1240"/>
    </location>
</feature>
<dbReference type="Pfam" id="PF04564">
    <property type="entry name" value="U-box"/>
    <property type="match status" value="1"/>
</dbReference>
<protein>
    <recommendedName>
        <fullName evidence="6">RING-type E3 ubiquitin transferase</fullName>
        <ecNumber evidence="6">2.3.2.27</ecNumber>
    </recommendedName>
</protein>
<feature type="region of interest" description="Disordered" evidence="11">
    <location>
        <begin position="1207"/>
        <end position="1240"/>
    </location>
</feature>
<dbReference type="EC" id="2.3.2.27" evidence="6"/>
<dbReference type="GO" id="GO:0034450">
    <property type="term" value="F:ubiquitin-ubiquitin ligase activity"/>
    <property type="evidence" value="ECO:0007669"/>
    <property type="project" value="InterPro"/>
</dbReference>
<dbReference type="PANTHER" id="PTHR13931">
    <property type="entry name" value="UBIQUITINATION FACTOR E4"/>
    <property type="match status" value="1"/>
</dbReference>
<comment type="similarity">
    <text evidence="5">Belongs to the ubiquitin conjugation factor E4 family.</text>
</comment>
<dbReference type="GO" id="GO:0036503">
    <property type="term" value="P:ERAD pathway"/>
    <property type="evidence" value="ECO:0007669"/>
    <property type="project" value="InterPro"/>
</dbReference>
<reference evidence="14" key="1">
    <citation type="submission" date="2015-02" db="EMBL/GenBank/DDBJ databases">
        <authorList>
            <person name="Gon?alves P."/>
        </authorList>
    </citation>
    <scope>NUCLEOTIDE SEQUENCE [LARGE SCALE GENOMIC DNA]</scope>
</reference>
<keyword evidence="10" id="KW-0539">Nucleus</keyword>
<dbReference type="Gene3D" id="3.30.40.10">
    <property type="entry name" value="Zinc/RING finger domain, C3HC4 (zinc finger)"/>
    <property type="match status" value="1"/>
</dbReference>
<dbReference type="SUPFAM" id="SSF57850">
    <property type="entry name" value="RING/U-box"/>
    <property type="match status" value="1"/>
</dbReference>
<comment type="catalytic activity">
    <reaction evidence="1">
        <text>S-ubiquitinyl-[E2 ubiquitin-conjugating enzyme]-L-cysteine + [acceptor protein]-L-lysine = [E2 ubiquitin-conjugating enzyme]-L-cysteine + N(6)-ubiquitinyl-[acceptor protein]-L-lysine.</text>
        <dbReference type="EC" id="2.3.2.27"/>
    </reaction>
</comment>
<dbReference type="GO" id="GO:0006511">
    <property type="term" value="P:ubiquitin-dependent protein catabolic process"/>
    <property type="evidence" value="ECO:0007669"/>
    <property type="project" value="InterPro"/>
</dbReference>
<evidence type="ECO:0000256" key="11">
    <source>
        <dbReference type="SAM" id="MobiDB-lite"/>
    </source>
</evidence>
<dbReference type="PANTHER" id="PTHR13931:SF2">
    <property type="entry name" value="UBIQUITIN CONJUGATION FACTOR E4 B"/>
    <property type="match status" value="1"/>
</dbReference>
<dbReference type="SMART" id="SM00504">
    <property type="entry name" value="Ubox"/>
    <property type="match status" value="1"/>
</dbReference>
<evidence type="ECO:0000313" key="14">
    <source>
        <dbReference type="Proteomes" id="UP000243876"/>
    </source>
</evidence>
<evidence type="ECO:0000256" key="5">
    <source>
        <dbReference type="ARBA" id="ARBA00007434"/>
    </source>
</evidence>
<dbReference type="GO" id="GO:0000209">
    <property type="term" value="P:protein polyubiquitination"/>
    <property type="evidence" value="ECO:0007669"/>
    <property type="project" value="TreeGrafter"/>
</dbReference>
<evidence type="ECO:0000256" key="9">
    <source>
        <dbReference type="ARBA" id="ARBA00022786"/>
    </source>
</evidence>
<evidence type="ECO:0000256" key="6">
    <source>
        <dbReference type="ARBA" id="ARBA00012483"/>
    </source>
</evidence>
<dbReference type="UniPathway" id="UPA00143"/>
<evidence type="ECO:0000259" key="12">
    <source>
        <dbReference type="PROSITE" id="PS51698"/>
    </source>
</evidence>
<dbReference type="GO" id="GO:0000151">
    <property type="term" value="C:ubiquitin ligase complex"/>
    <property type="evidence" value="ECO:0007669"/>
    <property type="project" value="InterPro"/>
</dbReference>
<feature type="region of interest" description="Disordered" evidence="11">
    <location>
        <begin position="1"/>
        <end position="90"/>
    </location>
</feature>
<dbReference type="PROSITE" id="PS51698">
    <property type="entry name" value="U_BOX"/>
    <property type="match status" value="1"/>
</dbReference>
<feature type="compositionally biased region" description="Low complexity" evidence="11">
    <location>
        <begin position="22"/>
        <end position="52"/>
    </location>
</feature>
<dbReference type="OrthoDB" id="20295at2759"/>
<evidence type="ECO:0000256" key="3">
    <source>
        <dbReference type="ARBA" id="ARBA00004496"/>
    </source>
</evidence>
<evidence type="ECO:0000256" key="8">
    <source>
        <dbReference type="ARBA" id="ARBA00022679"/>
    </source>
</evidence>
<keyword evidence="7" id="KW-0963">Cytoplasm</keyword>
<evidence type="ECO:0000256" key="1">
    <source>
        <dbReference type="ARBA" id="ARBA00000900"/>
    </source>
</evidence>
<sequence>MAEPSPLSDADKIRLKRIARLQQQQAQPQQDSHQPVASTSASPAASPSTPTALPAPRPAPQPAKQRPSVPPTPATPAKQPRTAIPASSAQAKFADSFEDWEGAVVGRILNVTLDVDEATRSNWQIVYLKEVAEEISTEEPALPKPLKLRSEWTDRLLLSRLSLSPSHMTDDPELVTVIASLPADQTTFEYLGGAWRRERAERFKIVAKKDSDAEQAKKRLEVLNSIKALLVSYMGLVLMDPTMFPQDHITSVPSPRAPQALPDFLLPPSSSKPVGPLELEPLLIPSSTSPPPTSLTISDLPSLLTDLSLRFTPSPANDFESGLDEILAPLLLKFSTHLLTNKLDIGGGGTPANGIGWREVLQAVQSLSEVKGVAATLPTIKNWDVVGELGVTAPTIEYRSLLGPLLRLSTFPDGAVRALLPRHLSKVTDSFSALKPALPESYFPEPTSMVRGNIDSASASLRGTLAGVQVRTLLPNFSLSSLLIISFKQTSLFRILDNIVRSSPTAREGVLSYFGNVAAMNSKRAAMRVDPNTVSTEGFIVNLHAVLLGFSQPFLDSGFTKVRLLTAGSLIGQKKLTRVGMGWGNVQIDKIDPLYYKHSNRIDIAEETKISANQQESDAYYAVDPSSTPPAPNFISEIFFLSAQYLHIGPMHAIKEHKGMGQQISHMQKQLQEMEADQSWRGRMWLTRRRPNNEQKKIEQWRSFHLAYEVQLLDPAYLAKCASFCNLMMAWLVRLVDPKKQHPHTRIRCVGIFSVGFDEPALTRSTRGIDSLTNLPNETPEAFRMLPEFLIEDITEFLTFTSKRVLPFAPQVLEGSSQDELMSFMLVFLSTPYMKNPYLKGQFVEIMYYLSRPTYTSPRGCLGDVLNFHSLALKNLMPCLVHAYIEIEITGSHTQFYDKFNIRYYITQLFKLVWSNPSHREALKRESQNLDRYVRFVNLLMNDTTYLLDDALIHLGKIADMQRQMDDKPSWDALAPAERQDREKQLRQWESAARSDLDLGHESLRLLKLFSAETTAPFLTREIVDRLAAMLDANLALLAGPKCQELKVRDPEKYRFRPKELLSDVLQIFLELGDHVEFEQAVAKDGRSYSRDLFARAARIARKTAIKTDEELARLAAMVDKVEAIKAADEEDEALGEIPDEFLDPLTYDLMRDPVILPSSKTVLDRSTIKQHFLSDPTDPFNRQPLNWDDIVDAVDIERFLHERKTRKMQSVVEGMPSEAPPPPLPPTEEEEEQEMQVDE</sequence>
<name>A0A0D6EQ36_SPOSA</name>
<evidence type="ECO:0000256" key="4">
    <source>
        <dbReference type="ARBA" id="ARBA00004906"/>
    </source>
</evidence>
<evidence type="ECO:0000256" key="10">
    <source>
        <dbReference type="ARBA" id="ARBA00023242"/>
    </source>
</evidence>
<keyword evidence="14" id="KW-1185">Reference proteome</keyword>
<dbReference type="InterPro" id="IPR045132">
    <property type="entry name" value="UBE4"/>
</dbReference>
<dbReference type="EMBL" id="CENE01000020">
    <property type="protein sequence ID" value="CEQ42079.1"/>
    <property type="molecule type" value="Genomic_DNA"/>
</dbReference>